<dbReference type="Gene3D" id="3.40.630.120">
    <property type="match status" value="1"/>
</dbReference>
<dbReference type="Proteomes" id="UP000327148">
    <property type="component" value="Unassembled WGS sequence"/>
</dbReference>
<feature type="domain" description="GNAT-like C-terminal" evidence="2">
    <location>
        <begin position="128"/>
        <end position="254"/>
    </location>
</feature>
<evidence type="ECO:0000313" key="3">
    <source>
        <dbReference type="EMBL" id="KAA9301306.1"/>
    </source>
</evidence>
<dbReference type="RefSeq" id="WP_070430466.1">
    <property type="nucleotide sequence ID" value="NZ_VYWO01000002.1"/>
</dbReference>
<dbReference type="EMBL" id="VYWO01000002">
    <property type="protein sequence ID" value="KAA9301306.1"/>
    <property type="molecule type" value="Genomic_DNA"/>
</dbReference>
<dbReference type="InterPro" id="IPR041273">
    <property type="entry name" value="NAT_N"/>
</dbReference>
<dbReference type="Pfam" id="PF18082">
    <property type="entry name" value="NAT_N"/>
    <property type="match status" value="1"/>
</dbReference>
<comment type="caution">
    <text evidence="3">The sequence shown here is derived from an EMBL/GenBank/DDBJ whole genome shotgun (WGS) entry which is preliminary data.</text>
</comment>
<accession>A0A5N1GLW5</accession>
<evidence type="ECO:0000313" key="4">
    <source>
        <dbReference type="Proteomes" id="UP000327148"/>
    </source>
</evidence>
<protein>
    <submittedName>
        <fullName evidence="3">Uncharacterized protein</fullName>
    </submittedName>
</protein>
<evidence type="ECO:0000259" key="2">
    <source>
        <dbReference type="Pfam" id="PF18164"/>
    </source>
</evidence>
<dbReference type="InterPro" id="IPR041644">
    <property type="entry name" value="GNAT_C"/>
</dbReference>
<sequence length="288" mass="32647">MQAIKEQIINLLDSKQLLFAQWQDLVEGLSERDLVLAQQVLADGWPGPGDQTPRLIQKLTAEERLASLLFLLPQAIQRYERQSIPKQILQDSLADFYLRANLYDAHYQGLGLTADDGQWLLRLFDLQIFKLGALQFERIRWQPDPSYYHMPLEVLNHWPTGTPLLAVHIMAGTDLSHAACQASFDQAATFFATYDGPEAYQAYTCFSWLLYPGLLAHLGPESRIYQFSQFFDLLGATSWPDMAKSRLLDQAPSHKQGSRLQVLARDNQSILGAALGYRPFAAKEENYG</sequence>
<organism evidence="3 4">
    <name type="scientific">Aerococcus sanguinicola</name>
    <dbReference type="NCBI Taxonomy" id="119206"/>
    <lineage>
        <taxon>Bacteria</taxon>
        <taxon>Bacillati</taxon>
        <taxon>Bacillota</taxon>
        <taxon>Bacilli</taxon>
        <taxon>Lactobacillales</taxon>
        <taxon>Aerococcaceae</taxon>
        <taxon>Aerococcus</taxon>
    </lineage>
</organism>
<proteinExistence type="predicted"/>
<evidence type="ECO:0000259" key="1">
    <source>
        <dbReference type="Pfam" id="PF18082"/>
    </source>
</evidence>
<name>A0A5N1GLW5_9LACT</name>
<dbReference type="OrthoDB" id="2139859at2"/>
<gene>
    <name evidence="3" type="ORF">F6I03_05400</name>
</gene>
<feature type="domain" description="N-acyltransferase N-terminal" evidence="1">
    <location>
        <begin position="21"/>
        <end position="125"/>
    </location>
</feature>
<dbReference type="AlphaFoldDB" id="A0A5N1GLW5"/>
<reference evidence="3 4" key="1">
    <citation type="submission" date="2019-09" db="EMBL/GenBank/DDBJ databases">
        <title>Draft genome sequence assemblies of isolates from the urinary tract.</title>
        <authorList>
            <person name="Mores C.R."/>
            <person name="Putonti C."/>
            <person name="Wolfe A.J."/>
        </authorList>
    </citation>
    <scope>NUCLEOTIDE SEQUENCE [LARGE SCALE GENOMIC DNA]</scope>
    <source>
        <strain evidence="3 4">UMB623</strain>
    </source>
</reference>
<dbReference type="Pfam" id="PF18164">
    <property type="entry name" value="GNAT_C"/>
    <property type="match status" value="1"/>
</dbReference>